<dbReference type="GO" id="GO:0003677">
    <property type="term" value="F:DNA binding"/>
    <property type="evidence" value="ECO:0007669"/>
    <property type="project" value="UniProtKB-KW"/>
</dbReference>
<evidence type="ECO:0000259" key="9">
    <source>
        <dbReference type="PROSITE" id="PS50016"/>
    </source>
</evidence>
<dbReference type="InterPro" id="IPR011989">
    <property type="entry name" value="ARM-like"/>
</dbReference>
<organism evidence="12 13">
    <name type="scientific">Discostella pseudostelligera</name>
    <dbReference type="NCBI Taxonomy" id="259834"/>
    <lineage>
        <taxon>Eukaryota</taxon>
        <taxon>Sar</taxon>
        <taxon>Stramenopiles</taxon>
        <taxon>Ochrophyta</taxon>
        <taxon>Bacillariophyta</taxon>
        <taxon>Coscinodiscophyceae</taxon>
        <taxon>Thalassiosirophycidae</taxon>
        <taxon>Stephanodiscales</taxon>
        <taxon>Stephanodiscaceae</taxon>
        <taxon>Discostella</taxon>
    </lineage>
</organism>
<feature type="domain" description="PHD-type" evidence="9">
    <location>
        <begin position="211"/>
        <end position="258"/>
    </location>
</feature>
<evidence type="ECO:0000256" key="6">
    <source>
        <dbReference type="PROSITE-ProRule" id="PRU00259"/>
    </source>
</evidence>
<keyword evidence="1" id="KW-0479">Metal-binding</keyword>
<dbReference type="Pfam" id="PF23744">
    <property type="entry name" value="ARM_LRRK2"/>
    <property type="match status" value="1"/>
</dbReference>
<feature type="region of interest" description="Disordered" evidence="8">
    <location>
        <begin position="604"/>
        <end position="708"/>
    </location>
</feature>
<dbReference type="SMART" id="SM00249">
    <property type="entry name" value="PHD"/>
    <property type="match status" value="4"/>
</dbReference>
<dbReference type="SMART" id="SM00185">
    <property type="entry name" value="ARM"/>
    <property type="match status" value="7"/>
</dbReference>
<dbReference type="InterPro" id="IPR019786">
    <property type="entry name" value="Zinc_finger_PHD-type_CS"/>
</dbReference>
<dbReference type="SUPFAM" id="SSF48371">
    <property type="entry name" value="ARM repeat"/>
    <property type="match status" value="2"/>
</dbReference>
<dbReference type="PANTHER" id="PTHR22895">
    <property type="entry name" value="ARMADILLO REPEAT-CONTAINING PROTEIN 6"/>
    <property type="match status" value="1"/>
</dbReference>
<feature type="compositionally biased region" description="Basic and acidic residues" evidence="8">
    <location>
        <begin position="639"/>
        <end position="651"/>
    </location>
</feature>
<feature type="compositionally biased region" description="Basic and acidic residues" evidence="8">
    <location>
        <begin position="682"/>
        <end position="692"/>
    </location>
</feature>
<keyword evidence="5" id="KW-0238">DNA-binding</keyword>
<dbReference type="InterPro" id="IPR011011">
    <property type="entry name" value="Znf_FYVE_PHD"/>
</dbReference>
<feature type="region of interest" description="Disordered" evidence="8">
    <location>
        <begin position="148"/>
        <end position="188"/>
    </location>
</feature>
<dbReference type="InterPro" id="IPR013083">
    <property type="entry name" value="Znf_RING/FYVE/PHD"/>
</dbReference>
<feature type="domain" description="CXXC-type" evidence="11">
    <location>
        <begin position="533"/>
        <end position="579"/>
    </location>
</feature>
<dbReference type="InterPro" id="IPR016024">
    <property type="entry name" value="ARM-type_fold"/>
</dbReference>
<feature type="domain" description="PHD-type" evidence="9">
    <location>
        <begin position="329"/>
        <end position="376"/>
    </location>
</feature>
<dbReference type="PROSITE" id="PS01359">
    <property type="entry name" value="ZF_PHD_1"/>
    <property type="match status" value="1"/>
</dbReference>
<dbReference type="Gene3D" id="1.25.10.10">
    <property type="entry name" value="Leucine-rich Repeat Variant"/>
    <property type="match status" value="4"/>
</dbReference>
<dbReference type="SUPFAM" id="SSF57903">
    <property type="entry name" value="FYVE/PHD zinc finger"/>
    <property type="match status" value="4"/>
</dbReference>
<evidence type="ECO:0000313" key="12">
    <source>
        <dbReference type="EMBL" id="KAL3772268.1"/>
    </source>
</evidence>
<evidence type="ECO:0000256" key="3">
    <source>
        <dbReference type="ARBA" id="ARBA00022771"/>
    </source>
</evidence>
<feature type="compositionally biased region" description="Basic and acidic residues" evidence="8">
    <location>
        <begin position="618"/>
        <end position="631"/>
    </location>
</feature>
<dbReference type="EMBL" id="JALLBG020000013">
    <property type="protein sequence ID" value="KAL3772268.1"/>
    <property type="molecule type" value="Genomic_DNA"/>
</dbReference>
<feature type="region of interest" description="Disordered" evidence="8">
    <location>
        <begin position="1"/>
        <end position="36"/>
    </location>
</feature>
<feature type="domain" description="PHD-type" evidence="9">
    <location>
        <begin position="485"/>
        <end position="532"/>
    </location>
</feature>
<evidence type="ECO:0000313" key="13">
    <source>
        <dbReference type="Proteomes" id="UP001530293"/>
    </source>
</evidence>
<feature type="domain" description="PHD-type" evidence="9">
    <location>
        <begin position="405"/>
        <end position="459"/>
    </location>
</feature>
<feature type="compositionally biased region" description="Low complexity" evidence="8">
    <location>
        <begin position="16"/>
        <end position="27"/>
    </location>
</feature>
<proteinExistence type="predicted"/>
<evidence type="ECO:0000256" key="8">
    <source>
        <dbReference type="SAM" id="MobiDB-lite"/>
    </source>
</evidence>
<feature type="compositionally biased region" description="Basic and acidic residues" evidence="8">
    <location>
        <begin position="177"/>
        <end position="188"/>
    </location>
</feature>
<dbReference type="PANTHER" id="PTHR22895:SF0">
    <property type="entry name" value="ARMADILLO REPEAT-CONTAINING PROTEIN 6"/>
    <property type="match status" value="1"/>
</dbReference>
<dbReference type="InterPro" id="IPR019787">
    <property type="entry name" value="Znf_PHD-finger"/>
</dbReference>
<dbReference type="InterPro" id="IPR056597">
    <property type="entry name" value="ARM_LRRK2"/>
</dbReference>
<gene>
    <name evidence="12" type="ORF">ACHAWU_005319</name>
</gene>
<dbReference type="Pfam" id="PF00628">
    <property type="entry name" value="PHD"/>
    <property type="match status" value="2"/>
</dbReference>
<feature type="compositionally biased region" description="Acidic residues" evidence="8">
    <location>
        <begin position="101"/>
        <end position="126"/>
    </location>
</feature>
<evidence type="ECO:0000256" key="5">
    <source>
        <dbReference type="ARBA" id="ARBA00023125"/>
    </source>
</evidence>
<dbReference type="PROSITE" id="PS50016">
    <property type="entry name" value="ZF_PHD_2"/>
    <property type="match status" value="4"/>
</dbReference>
<feature type="region of interest" description="Disordered" evidence="8">
    <location>
        <begin position="63"/>
        <end position="135"/>
    </location>
</feature>
<evidence type="ECO:0000259" key="10">
    <source>
        <dbReference type="PROSITE" id="PS50199"/>
    </source>
</evidence>
<name>A0ABD3NA75_9STRA</name>
<evidence type="ECO:0000256" key="2">
    <source>
        <dbReference type="ARBA" id="ARBA00022737"/>
    </source>
</evidence>
<keyword evidence="13" id="KW-1185">Reference proteome</keyword>
<evidence type="ECO:0000256" key="4">
    <source>
        <dbReference type="ARBA" id="ARBA00022833"/>
    </source>
</evidence>
<dbReference type="InterPro" id="IPR002857">
    <property type="entry name" value="Znf_CXXC"/>
</dbReference>
<reference evidence="12 13" key="1">
    <citation type="submission" date="2024-10" db="EMBL/GenBank/DDBJ databases">
        <title>Updated reference genomes for cyclostephanoid diatoms.</title>
        <authorList>
            <person name="Roberts W.R."/>
            <person name="Alverson A.J."/>
        </authorList>
    </citation>
    <scope>NUCLEOTIDE SEQUENCE [LARGE SCALE GENOMIC DNA]</scope>
    <source>
        <strain evidence="12 13">AJA232-27</strain>
    </source>
</reference>
<accession>A0ABD3NA75</accession>
<keyword evidence="3 7" id="KW-0863">Zinc-finger</keyword>
<sequence>MHRRTSTSRRRRPHPHSSFSHSSSSRLHSLKSRHFDQIEQRRENDIGQYHHWFHFFGIMSEIQPGDSFDKSVGSGKGVIEDKGTCSHSEGDGDEEQRGDGGDTSENDSDDGDGSSSDSDSDTDEEGNNGLSEYERLRLERIARNNARLAELFPEDPNKTKKKGKKTPAKPRQSLPEGPRRQLPEREKRAVFNDATLTTGKKEQRDEEERNLDACYECQEEDGELVSCDFCRKHFHANCHTPPVSPDDDDFKCSYCEASGKYRRLTCGQCSGCQREMDCMTCVYCVNKYYRGIGKKKKCLFRRCQSWGKSKTENDSNNADHGEVEEDHHDVECFICKNGGDMICCDGCTKVYHSSCHKPKIYDLPEGDWYCMECNQSRKAYKRKYTGSLIADVGHRELKCTVRFPKITCITCDEVEATCAFKTPDWVTCRACDESYHLKCLDPPLLYKPNSWRCGFCKVNNIKGVGEKEERDQKKEPKPLFEGEHDDDCYMCFNGGDLLCCDYCSKAYHLECHLPPLVKIPTGLWKCQECAAVEYIRKMKCGECKACRADDCGKCEFCLDKPKFGGTNRLKQVCVKRKCPYMRFAPPAKVTPKELSKEEYRELKLQFAKGPPRPSKKRAREDTSGKDSREADYTPLQDDVSNKERGRPEKRQKTAIFSDTIEEPTDEASAKQQDPDEASAKQQDPKSDEKPVDEVSPTTVVQPHNIPVERKLEPDDNMLALISFIKSIPLNDDHIGKKIRQIIVNALQNPDNAKTQDLACEALRNLANDPDDVSKIIRLGGLKMVAKAMKDHPDKTIVQAEASALLSQLAWVDPACSAAIITEGLHHLVLSSMRRHVNHLKVQQMGCGFFRSLSYDFANHECIENVNGVVEIIDAMKRNAKKKLVMIEGCYFLQNILCNPDILPETIRSVVSSNISSTIIDGLSENIDDADYVDAACGVISNLAINEDARSNIGRYTPSIRSLLTILGPDTSEDAWKSSMNALKLLATGNVDTKTQIVCHGGIKKVIDILQTCQDADISHLGLQLLAELCRDDEDIANRLAESGCLNLVTNQMRKQPDLPFVQATCCGILRYIPIGNSDQAKCTTELILAAMEKHGEDKLVQFEGCHVLLRHCCRFASISEYLQSKVLCKAKANARPMRRQVRKQTCSKQPTGNSEPSYATTMTKQHHENEQESKYDDLDIDFIQSIKPLKDDHVGKKIRQIIVKALKNPDNSKTQDLACEALRKSTNVPDDVSKIIHHGGLKMVAKAMKDHPDKTIVQAEASALLAQLAWVDPVCVAAIIAEGLHHLVLSSMRRHVNHLKVQQMGCGFFRSLSYDFANHECIENVNGVVEIIDAMKRNAKKEMIMKQGCYFLQNILCNPDILPETIRLVVSSEVAFTVVDGLSENIDDADYVDAACGVISNLAINEDARSHVGDYQKSVPLLLTILGPDTSEDAWKSSMNALKLLATGNVDTKAKIVDHGGIKKVIDYMKQQNNDVVVVDTGLGLLSELASDNRKISRLLFNSGCFDLIKEATAKHSESPHIQARACELLSNLPIDANDVKGAIGFTLTAMTNHKLSFVQYAGCHALLQFCCRFPESAQLLQSKRASPILRQSQYTPWNDMINLNEFHE</sequence>
<dbReference type="PROSITE" id="PS51058">
    <property type="entry name" value="ZF_CXXC"/>
    <property type="match status" value="2"/>
</dbReference>
<dbReference type="InterPro" id="IPR001876">
    <property type="entry name" value="Znf_RanBP2"/>
</dbReference>
<dbReference type="InterPro" id="IPR001965">
    <property type="entry name" value="Znf_PHD"/>
</dbReference>
<evidence type="ECO:0000256" key="7">
    <source>
        <dbReference type="PROSITE-ProRule" id="PRU00322"/>
    </source>
</evidence>
<feature type="region of interest" description="Disordered" evidence="8">
    <location>
        <begin position="1139"/>
        <end position="1172"/>
    </location>
</feature>
<dbReference type="PROSITE" id="PS50176">
    <property type="entry name" value="ARM_REPEAT"/>
    <property type="match status" value="1"/>
</dbReference>
<feature type="domain" description="RanBP2-type" evidence="10">
    <location>
        <begin position="520"/>
        <end position="549"/>
    </location>
</feature>
<feature type="domain" description="CXXC-type" evidence="11">
    <location>
        <begin position="259"/>
        <end position="304"/>
    </location>
</feature>
<feature type="compositionally biased region" description="Basic and acidic residues" evidence="8">
    <location>
        <begin position="78"/>
        <end position="100"/>
    </location>
</feature>
<protein>
    <submittedName>
        <fullName evidence="12">Uncharacterized protein</fullName>
    </submittedName>
</protein>
<comment type="caution">
    <text evidence="12">The sequence shown here is derived from an EMBL/GenBank/DDBJ whole genome shotgun (WGS) entry which is preliminary data.</text>
</comment>
<evidence type="ECO:0000259" key="11">
    <source>
        <dbReference type="PROSITE" id="PS51058"/>
    </source>
</evidence>
<dbReference type="Proteomes" id="UP001530293">
    <property type="component" value="Unassembled WGS sequence"/>
</dbReference>
<keyword evidence="2" id="KW-0677">Repeat</keyword>
<dbReference type="GO" id="GO:0008270">
    <property type="term" value="F:zinc ion binding"/>
    <property type="evidence" value="ECO:0007669"/>
    <property type="project" value="UniProtKB-KW"/>
</dbReference>
<feature type="repeat" description="ARM" evidence="6">
    <location>
        <begin position="1460"/>
        <end position="1504"/>
    </location>
</feature>
<feature type="compositionally biased region" description="Basic residues" evidence="8">
    <location>
        <begin position="159"/>
        <end position="168"/>
    </location>
</feature>
<dbReference type="Gene3D" id="3.30.40.10">
    <property type="entry name" value="Zinc/RING finger domain, C3HC4 (zinc finger)"/>
    <property type="match status" value="4"/>
</dbReference>
<dbReference type="InterPro" id="IPR000225">
    <property type="entry name" value="Armadillo"/>
</dbReference>
<evidence type="ECO:0000256" key="1">
    <source>
        <dbReference type="ARBA" id="ARBA00022723"/>
    </source>
</evidence>
<feature type="compositionally biased region" description="Polar residues" evidence="8">
    <location>
        <begin position="1143"/>
        <end position="1163"/>
    </location>
</feature>
<dbReference type="PROSITE" id="PS50199">
    <property type="entry name" value="ZF_RANBP2_2"/>
    <property type="match status" value="1"/>
</dbReference>
<feature type="compositionally biased region" description="Basic residues" evidence="8">
    <location>
        <begin position="1"/>
        <end position="15"/>
    </location>
</feature>
<dbReference type="Pfam" id="PF02008">
    <property type="entry name" value="zf-CXXC"/>
    <property type="match status" value="2"/>
</dbReference>
<keyword evidence="4" id="KW-0862">Zinc</keyword>